<sequence>SHWTKGEPSDIVLSCEIVGLDPINKSNRTCDSANANNTRLIMNSSENVDFLVRTEGSCFTAIFSIAKHTKLCPWCASEATKTEVNIFNFSCSH</sequence>
<dbReference type="InterPro" id="IPR057569">
    <property type="entry name" value="C2_nem"/>
</dbReference>
<organism evidence="3 5">
    <name type="scientific">Dracunculus medinensis</name>
    <name type="common">Guinea worm</name>
    <dbReference type="NCBI Taxonomy" id="318479"/>
    <lineage>
        <taxon>Eukaryota</taxon>
        <taxon>Metazoa</taxon>
        <taxon>Ecdysozoa</taxon>
        <taxon>Nematoda</taxon>
        <taxon>Chromadorea</taxon>
        <taxon>Rhabditida</taxon>
        <taxon>Spirurina</taxon>
        <taxon>Dracunculoidea</taxon>
        <taxon>Dracunculidae</taxon>
        <taxon>Dracunculus</taxon>
    </lineage>
</organism>
<name>A0A0N4UNZ2_DRAME</name>
<evidence type="ECO:0000313" key="4">
    <source>
        <dbReference type="Proteomes" id="UP000274756"/>
    </source>
</evidence>
<proteinExistence type="predicted"/>
<evidence type="ECO:0000259" key="1">
    <source>
        <dbReference type="Pfam" id="PF25330"/>
    </source>
</evidence>
<keyword evidence="4" id="KW-1185">Reference proteome</keyword>
<dbReference type="PANTHER" id="PTHR38626">
    <property type="entry name" value="SKN-1 DEPENDENT ZYGOTIC TRANSCRIPT-RELATED"/>
    <property type="match status" value="1"/>
</dbReference>
<evidence type="ECO:0000313" key="5">
    <source>
        <dbReference type="WBParaSite" id="DME_0000965701-mRNA-1"/>
    </source>
</evidence>
<dbReference type="InterPro" id="IPR040426">
    <property type="entry name" value="C05B5.4-like"/>
</dbReference>
<gene>
    <name evidence="2" type="ORF">DME_LOCUS3307</name>
</gene>
<protein>
    <submittedName>
        <fullName evidence="5">ZP domain-containing protein</fullName>
    </submittedName>
</protein>
<dbReference type="EMBL" id="UYYG01000121">
    <property type="protein sequence ID" value="VDN53334.1"/>
    <property type="molecule type" value="Genomic_DNA"/>
</dbReference>
<feature type="domain" description="C2" evidence="1">
    <location>
        <begin position="1"/>
        <end position="70"/>
    </location>
</feature>
<reference evidence="2 4" key="2">
    <citation type="submission" date="2018-11" db="EMBL/GenBank/DDBJ databases">
        <authorList>
            <consortium name="Pathogen Informatics"/>
        </authorList>
    </citation>
    <scope>NUCLEOTIDE SEQUENCE [LARGE SCALE GENOMIC DNA]</scope>
</reference>
<dbReference type="PANTHER" id="PTHR38626:SF2">
    <property type="entry name" value="CUB DOMAIN-CONTAINING PROTEIN"/>
    <property type="match status" value="1"/>
</dbReference>
<accession>A0A0N4UNZ2</accession>
<dbReference type="Proteomes" id="UP000038040">
    <property type="component" value="Unplaced"/>
</dbReference>
<dbReference type="Pfam" id="PF25330">
    <property type="entry name" value="C2_nem"/>
    <property type="match status" value="1"/>
</dbReference>
<dbReference type="STRING" id="318479.A0A0N4UNZ2"/>
<dbReference type="AlphaFoldDB" id="A0A0N4UNZ2"/>
<dbReference type="WBParaSite" id="DME_0000965701-mRNA-1">
    <property type="protein sequence ID" value="DME_0000965701-mRNA-1"/>
    <property type="gene ID" value="DME_0000965701"/>
</dbReference>
<reference evidence="5" key="1">
    <citation type="submission" date="2017-02" db="UniProtKB">
        <authorList>
            <consortium name="WormBaseParasite"/>
        </authorList>
    </citation>
    <scope>IDENTIFICATION</scope>
</reference>
<evidence type="ECO:0000313" key="3">
    <source>
        <dbReference type="Proteomes" id="UP000038040"/>
    </source>
</evidence>
<dbReference type="Proteomes" id="UP000274756">
    <property type="component" value="Unassembled WGS sequence"/>
</dbReference>
<evidence type="ECO:0000313" key="2">
    <source>
        <dbReference type="EMBL" id="VDN53334.1"/>
    </source>
</evidence>